<dbReference type="InterPro" id="IPR023089">
    <property type="entry name" value="YozE_SAM-like"/>
</dbReference>
<dbReference type="RefSeq" id="WP_121521257.1">
    <property type="nucleotide sequence ID" value="NZ_RCHR01000001.1"/>
</dbReference>
<accession>A0A498DMH5</accession>
<organism evidence="2 3">
    <name type="scientific">Oceanobacillus piezotolerans</name>
    <dbReference type="NCBI Taxonomy" id="2448030"/>
    <lineage>
        <taxon>Bacteria</taxon>
        <taxon>Bacillati</taxon>
        <taxon>Bacillota</taxon>
        <taxon>Bacilli</taxon>
        <taxon>Bacillales</taxon>
        <taxon>Bacillaceae</taxon>
        <taxon>Oceanobacillus</taxon>
    </lineage>
</organism>
<dbReference type="SUPFAM" id="SSF140652">
    <property type="entry name" value="YozE-like"/>
    <property type="match status" value="1"/>
</dbReference>
<protein>
    <submittedName>
        <fullName evidence="2">YozE family protein</fullName>
    </submittedName>
</protein>
<dbReference type="InterPro" id="IPR036806">
    <property type="entry name" value="YozE_SAM-like_sf"/>
</dbReference>
<dbReference type="PIRSF" id="PIRSF037262">
    <property type="entry name" value="UCP037262"/>
    <property type="match status" value="1"/>
</dbReference>
<feature type="domain" description="YozE SAM-like" evidence="1">
    <location>
        <begin position="4"/>
        <end position="67"/>
    </location>
</feature>
<dbReference type="Gene3D" id="1.10.150.260">
    <property type="entry name" value="YozE SAM-like"/>
    <property type="match status" value="1"/>
</dbReference>
<dbReference type="EMBL" id="RCHR01000001">
    <property type="protein sequence ID" value="RLL48250.1"/>
    <property type="molecule type" value="Genomic_DNA"/>
</dbReference>
<gene>
    <name evidence="2" type="ORF">D8M04_02960</name>
</gene>
<evidence type="ECO:0000313" key="3">
    <source>
        <dbReference type="Proteomes" id="UP000270219"/>
    </source>
</evidence>
<dbReference type="AlphaFoldDB" id="A0A498DMH5"/>
<proteinExistence type="predicted"/>
<dbReference type="InterPro" id="IPR010673">
    <property type="entry name" value="UPF0346"/>
</dbReference>
<comment type="caution">
    <text evidence="2">The sequence shown here is derived from an EMBL/GenBank/DDBJ whole genome shotgun (WGS) entry which is preliminary data.</text>
</comment>
<sequence>MRPFYQFLMTYRGKPHDEESRLAEWAFADLEFPKYSTDYNEISIYLEMNSPFPNALPTFDSLWEAYESRFK</sequence>
<dbReference type="NCBIfam" id="NF010193">
    <property type="entry name" value="PRK13672.1"/>
    <property type="match status" value="1"/>
</dbReference>
<dbReference type="Proteomes" id="UP000270219">
    <property type="component" value="Unassembled WGS sequence"/>
</dbReference>
<reference evidence="2 3" key="1">
    <citation type="submission" date="2018-10" db="EMBL/GenBank/DDBJ databases">
        <title>Oceanobacillus sp. YLB-02 draft genome.</title>
        <authorList>
            <person name="Yu L."/>
        </authorList>
    </citation>
    <scope>NUCLEOTIDE SEQUENCE [LARGE SCALE GENOMIC DNA]</scope>
    <source>
        <strain evidence="2 3">YLB-02</strain>
    </source>
</reference>
<name>A0A498DMH5_9BACI</name>
<dbReference type="Pfam" id="PF06855">
    <property type="entry name" value="YozE_SAM_like"/>
    <property type="match status" value="1"/>
</dbReference>
<evidence type="ECO:0000313" key="2">
    <source>
        <dbReference type="EMBL" id="RLL48250.1"/>
    </source>
</evidence>
<evidence type="ECO:0000259" key="1">
    <source>
        <dbReference type="Pfam" id="PF06855"/>
    </source>
</evidence>
<dbReference type="OrthoDB" id="2242851at2"/>
<keyword evidence="3" id="KW-1185">Reference proteome</keyword>